<organism evidence="9 10">
    <name type="scientific">Gossypium barbadense</name>
    <name type="common">Sea Island cotton</name>
    <name type="synonym">Hibiscus barbadensis</name>
    <dbReference type="NCBI Taxonomy" id="3634"/>
    <lineage>
        <taxon>Eukaryota</taxon>
        <taxon>Viridiplantae</taxon>
        <taxon>Streptophyta</taxon>
        <taxon>Embryophyta</taxon>
        <taxon>Tracheophyta</taxon>
        <taxon>Spermatophyta</taxon>
        <taxon>Magnoliopsida</taxon>
        <taxon>eudicotyledons</taxon>
        <taxon>Gunneridae</taxon>
        <taxon>Pentapetalae</taxon>
        <taxon>rosids</taxon>
        <taxon>malvids</taxon>
        <taxon>Malvales</taxon>
        <taxon>Malvaceae</taxon>
        <taxon>Malvoideae</taxon>
        <taxon>Gossypium</taxon>
    </lineage>
</organism>
<dbReference type="SMART" id="SM01054">
    <property type="entry name" value="CaM_binding"/>
    <property type="match status" value="1"/>
</dbReference>
<keyword evidence="6" id="KW-0472">Membrane</keyword>
<evidence type="ECO:0000259" key="8">
    <source>
        <dbReference type="SMART" id="SM01054"/>
    </source>
</evidence>
<evidence type="ECO:0000256" key="6">
    <source>
        <dbReference type="ARBA" id="ARBA00023136"/>
    </source>
</evidence>
<dbReference type="InterPro" id="IPR044681">
    <property type="entry name" value="PICBP-like"/>
</dbReference>
<dbReference type="Pfam" id="PF07839">
    <property type="entry name" value="CaM_binding"/>
    <property type="match status" value="1"/>
</dbReference>
<proteinExistence type="inferred from homology"/>
<evidence type="ECO:0000256" key="5">
    <source>
        <dbReference type="ARBA" id="ARBA00022989"/>
    </source>
</evidence>
<dbReference type="GO" id="GO:0016020">
    <property type="term" value="C:membrane"/>
    <property type="evidence" value="ECO:0007669"/>
    <property type="project" value="UniProtKB-SubCell"/>
</dbReference>
<comment type="similarity">
    <text evidence="2">Belongs to the PC-esterase family. TBL subfamily.</text>
</comment>
<feature type="compositionally biased region" description="Low complexity" evidence="7">
    <location>
        <begin position="75"/>
        <end position="106"/>
    </location>
</feature>
<dbReference type="GO" id="GO:0005516">
    <property type="term" value="F:calmodulin binding"/>
    <property type="evidence" value="ECO:0007669"/>
    <property type="project" value="InterPro"/>
</dbReference>
<accession>A0A2P5VY66</accession>
<sequence>MVQRKVTNKLEIGIQADHHIDGKNKGTDLKKKMNKCRSIKLSDMKEGLRSSSPLVSRKTISPPSTSSSEAKKETSASSQVSSRRKSSASGLTRTSSLKLTKTPSFKPVRASTKKCSKVALRSDMNVQKATCSSTLKDSKFPAYLMLNPGGTEYEGTSIVKVCSYAYCSLNGHHHAPLPPLKCFLKARRRSMKVQRSMKVEALSPRKAYGDGTEELNSSMDFFVEIYGKSKGEDSSECGNETAPEPETESRGSLNAKIGFGENVEHGSEVVSQVDTSENEEFRGISAKEESSPWSFNDGDKQEGVSSADMDDTMFEVIDLEWDEWPFSASQSGDEACSAIESDTSIEDSSETVRNDMTEEGVTDNNECTNDIDTCSQVSETLCYDQVLATTMDEEHGEPTSGKEEMLENGVPATINEVSEVDSTFEVPSREIRDKTGNIDVAGLLVEANDAIDQTLEEHEDAADGDTRHKPRSKAIVNEELPEKHTTKWTIGHGRHDENNNELKTFNPREPNFLSVVPETDKEKVDLRHQMMEERRNAEEWMLDHALQQAVTKLGPAKKKKVALLVEAFETVLPLPITKCETHLRHHTSTGFAHSHENANGCCNVYKGKWVYDSSYPLYDTSACPFIHKEFNCLKYGRPDHLYLKYRWQPSKCNLPRFDGTHLLRRLKGKKIMFIGDSISINQWQSLLCMLHAAVPTTSGIITQDLHNHTVSTVTFKHYKVSVMLFRSLYLVDVDKETIGRVLKLNSVRNGKLWKEIDVLIFNTWHWWHRRGLKQQWDYVQFDGKIRKDIDRTVAFRTALRTWAKWVDSDVDTNRTKVIFQGISPSHYNGIDWNEPGVRNCSRQTTPFKGSIYPTGLPLAEYVVKEVIRNIKKPVHLLDITMLSQLRKDAHPSTYNDFNGMDCTHWCVAGLPDTWNLLLYAALIK</sequence>
<evidence type="ECO:0000313" key="9">
    <source>
        <dbReference type="EMBL" id="PPR83757.1"/>
    </source>
</evidence>
<evidence type="ECO:0000256" key="4">
    <source>
        <dbReference type="ARBA" id="ARBA00022968"/>
    </source>
</evidence>
<feature type="region of interest" description="Disordered" evidence="7">
    <location>
        <begin position="20"/>
        <end position="110"/>
    </location>
</feature>
<feature type="region of interest" description="Disordered" evidence="7">
    <location>
        <begin position="230"/>
        <end position="252"/>
    </location>
</feature>
<feature type="region of interest" description="Disordered" evidence="7">
    <location>
        <begin position="489"/>
        <end position="512"/>
    </location>
</feature>
<feature type="region of interest" description="Disordered" evidence="7">
    <location>
        <begin position="340"/>
        <end position="361"/>
    </location>
</feature>
<dbReference type="Pfam" id="PF14416">
    <property type="entry name" value="PMR5N"/>
    <property type="match status" value="1"/>
</dbReference>
<evidence type="ECO:0000313" key="10">
    <source>
        <dbReference type="Proteomes" id="UP000239757"/>
    </source>
</evidence>
<feature type="region of interest" description="Disordered" evidence="7">
    <location>
        <begin position="283"/>
        <end position="305"/>
    </location>
</feature>
<dbReference type="InterPro" id="IPR026057">
    <property type="entry name" value="TBL_C"/>
</dbReference>
<evidence type="ECO:0000256" key="2">
    <source>
        <dbReference type="ARBA" id="ARBA00007727"/>
    </source>
</evidence>
<dbReference type="Pfam" id="PF13839">
    <property type="entry name" value="PC-Esterase"/>
    <property type="match status" value="1"/>
</dbReference>
<keyword evidence="4" id="KW-0735">Signal-anchor</keyword>
<evidence type="ECO:0000256" key="3">
    <source>
        <dbReference type="ARBA" id="ARBA00022692"/>
    </source>
</evidence>
<keyword evidence="5" id="KW-1133">Transmembrane helix</keyword>
<name>A0A2P5VY66_GOSBA</name>
<dbReference type="EMBL" id="KZ670188">
    <property type="protein sequence ID" value="PPR83757.1"/>
    <property type="molecule type" value="Genomic_DNA"/>
</dbReference>
<dbReference type="InterPro" id="IPR012417">
    <property type="entry name" value="CaM-bd_dom_pln"/>
</dbReference>
<evidence type="ECO:0000256" key="7">
    <source>
        <dbReference type="SAM" id="MobiDB-lite"/>
    </source>
</evidence>
<dbReference type="Proteomes" id="UP000239757">
    <property type="component" value="Unassembled WGS sequence"/>
</dbReference>
<comment type="subcellular location">
    <subcellularLocation>
        <location evidence="1">Membrane</location>
        <topology evidence="1">Single-pass membrane protein</topology>
    </subcellularLocation>
</comment>
<dbReference type="PANTHER" id="PTHR33923:SF2">
    <property type="entry name" value="CALMODULIN-BINDING PROTEIN-RELATED"/>
    <property type="match status" value="1"/>
</dbReference>
<keyword evidence="3" id="KW-0812">Transmembrane</keyword>
<evidence type="ECO:0000256" key="1">
    <source>
        <dbReference type="ARBA" id="ARBA00004167"/>
    </source>
</evidence>
<dbReference type="OrthoDB" id="1304871at2759"/>
<dbReference type="GO" id="GO:0016740">
    <property type="term" value="F:transferase activity"/>
    <property type="evidence" value="ECO:0007669"/>
    <property type="project" value="InterPro"/>
</dbReference>
<feature type="compositionally biased region" description="Basic and acidic residues" evidence="7">
    <location>
        <begin position="20"/>
        <end position="31"/>
    </location>
</feature>
<protein>
    <recommendedName>
        <fullName evidence="8">Calmodulin-binding domain-containing protein</fullName>
    </recommendedName>
</protein>
<gene>
    <name evidence="9" type="ORF">GOBAR_AA36955</name>
</gene>
<dbReference type="InterPro" id="IPR025846">
    <property type="entry name" value="TBL_N"/>
</dbReference>
<dbReference type="PANTHER" id="PTHR33923">
    <property type="entry name" value="CALMODULIN-BINDING PROTEIN-RELATED"/>
    <property type="match status" value="1"/>
</dbReference>
<dbReference type="AlphaFoldDB" id="A0A2P5VY66"/>
<feature type="domain" description="Calmodulin-binding" evidence="8">
    <location>
        <begin position="465"/>
        <end position="573"/>
    </location>
</feature>
<reference evidence="9 10" key="1">
    <citation type="submission" date="2015-01" db="EMBL/GenBank/DDBJ databases">
        <title>Genome of allotetraploid Gossypium barbadense reveals genomic plasticity and fiber elongation in cotton evolution.</title>
        <authorList>
            <person name="Chen X."/>
            <person name="Liu X."/>
            <person name="Zhao B."/>
            <person name="Zheng H."/>
            <person name="Hu Y."/>
            <person name="Lu G."/>
            <person name="Yang C."/>
            <person name="Chen J."/>
            <person name="Shan C."/>
            <person name="Zhang L."/>
            <person name="Zhou Y."/>
            <person name="Wang L."/>
            <person name="Guo W."/>
            <person name="Bai Y."/>
            <person name="Ruan J."/>
            <person name="Shangguan X."/>
            <person name="Mao Y."/>
            <person name="Jiang J."/>
            <person name="Zhu Y."/>
            <person name="Lei J."/>
            <person name="Kang H."/>
            <person name="Chen S."/>
            <person name="He X."/>
            <person name="Wang R."/>
            <person name="Wang Y."/>
            <person name="Chen J."/>
            <person name="Wang L."/>
            <person name="Yu S."/>
            <person name="Wang B."/>
            <person name="Wei J."/>
            <person name="Song S."/>
            <person name="Lu X."/>
            <person name="Gao Z."/>
            <person name="Gu W."/>
            <person name="Deng X."/>
            <person name="Ma D."/>
            <person name="Wang S."/>
            <person name="Liang W."/>
            <person name="Fang L."/>
            <person name="Cai C."/>
            <person name="Zhu X."/>
            <person name="Zhou B."/>
            <person name="Zhang Y."/>
            <person name="Chen Z."/>
            <person name="Xu S."/>
            <person name="Zhu R."/>
            <person name="Wang S."/>
            <person name="Zhang T."/>
            <person name="Zhao G."/>
        </authorList>
    </citation>
    <scope>NUCLEOTIDE SEQUENCE [LARGE SCALE GENOMIC DNA]</scope>
    <source>
        <strain evidence="10">cv. Xinhai21</strain>
        <tissue evidence="9">Leaf</tissue>
    </source>
</reference>